<reference evidence="1" key="1">
    <citation type="submission" date="2021-05" db="EMBL/GenBank/DDBJ databases">
        <authorList>
            <person name="Scholz U."/>
            <person name="Mascher M."/>
            <person name="Fiebig A."/>
        </authorList>
    </citation>
    <scope>NUCLEOTIDE SEQUENCE [LARGE SCALE GENOMIC DNA]</scope>
</reference>
<evidence type="ECO:0000313" key="2">
    <source>
        <dbReference type="Proteomes" id="UP001732700"/>
    </source>
</evidence>
<sequence>MANGKIAAGGLFLLLVVVGALVPEATADACTEECYKECDKQGKKKDDVPPSCTDTCDGICRLKAATRDYAAATTAAEKDAVMEDLDKQALAAGSAAAASTPGFAKLKSGCVRECHNNNKDDAVCRAKGSEAEVGKDEDCTEWCDTSCRAVAEGLTFAAEAYANTPDAERKATIQAIDNRAATRPDHNVEAFAATCMGGCSKVCDKDPDCLTICDNGCRARAVAVVVALATPADKEAISKDIQQAAKAAGSPPPVA</sequence>
<reference evidence="1" key="2">
    <citation type="submission" date="2025-09" db="UniProtKB">
        <authorList>
            <consortium name="EnsemblPlants"/>
        </authorList>
    </citation>
    <scope>IDENTIFICATION</scope>
</reference>
<name>A0ACD5ZE98_AVESA</name>
<keyword evidence="2" id="KW-1185">Reference proteome</keyword>
<dbReference type="Proteomes" id="UP001732700">
    <property type="component" value="Chromosome 6C"/>
</dbReference>
<organism evidence="1 2">
    <name type="scientific">Avena sativa</name>
    <name type="common">Oat</name>
    <dbReference type="NCBI Taxonomy" id="4498"/>
    <lineage>
        <taxon>Eukaryota</taxon>
        <taxon>Viridiplantae</taxon>
        <taxon>Streptophyta</taxon>
        <taxon>Embryophyta</taxon>
        <taxon>Tracheophyta</taxon>
        <taxon>Spermatophyta</taxon>
        <taxon>Magnoliopsida</taxon>
        <taxon>Liliopsida</taxon>
        <taxon>Poales</taxon>
        <taxon>Poaceae</taxon>
        <taxon>BOP clade</taxon>
        <taxon>Pooideae</taxon>
        <taxon>Poodae</taxon>
        <taxon>Poeae</taxon>
        <taxon>Poeae Chloroplast Group 1 (Aveneae type)</taxon>
        <taxon>Aveninae</taxon>
        <taxon>Avena</taxon>
    </lineage>
</organism>
<proteinExistence type="predicted"/>
<evidence type="ECO:0000313" key="1">
    <source>
        <dbReference type="EnsemblPlants" id="AVESA.00010b.r2.6CG1148520.1.CDS.1"/>
    </source>
</evidence>
<accession>A0ACD5ZE98</accession>
<dbReference type="EnsemblPlants" id="AVESA.00010b.r2.6CG1148520.1">
    <property type="protein sequence ID" value="AVESA.00010b.r2.6CG1148520.1.CDS.1"/>
    <property type="gene ID" value="AVESA.00010b.r2.6CG1148520"/>
</dbReference>
<protein>
    <submittedName>
        <fullName evidence="1">Uncharacterized protein</fullName>
    </submittedName>
</protein>